<feature type="domain" description="DUF4246" evidence="3">
    <location>
        <begin position="14"/>
        <end position="103"/>
    </location>
</feature>
<proteinExistence type="predicted"/>
<dbReference type="OrthoDB" id="415532at2759"/>
<feature type="compositionally biased region" description="Basic and acidic residues" evidence="1">
    <location>
        <begin position="398"/>
        <end position="408"/>
    </location>
</feature>
<accession>A0A9W8JNU1</accession>
<feature type="compositionally biased region" description="Acidic residues" evidence="1">
    <location>
        <begin position="362"/>
        <end position="389"/>
    </location>
</feature>
<evidence type="ECO:0000313" key="5">
    <source>
        <dbReference type="Proteomes" id="UP001140091"/>
    </source>
</evidence>
<comment type="caution">
    <text evidence="4">The sequence shown here is derived from an EMBL/GenBank/DDBJ whole genome shotgun (WGS) entry which is preliminary data.</text>
</comment>
<sequence>MSPSPPDFSIVHPVPGLGKPLDYTPTKKDPLYVGKPFPTALLPSAITSAFNEPQGKRVSDKAFLPITTLREFLMLGFMNSVTDKPDWDKKAFDSEIIKKWRSETVGADDIDMTDAMFDFCIAELQHVAKNAYANRADRALVVFNGNVVKSDYAVPESVKAALQQAVKPLEDVPENQKDWHPGSNDTVLDLVHPSLFPAIGGKSRVLKVGQKTVGLADCVERCGEGDVLARLVEAPKANEKKGIEPYSLKFQWLPCEVDISGNEPKIISYINNLHPQKHTELYRVIEQVIDAALPLWESTLAPLCDKKFNWFKRIPCDTVVYEDDNNEDGSDAEGGSKGANKNRMDVDNPEAGSDGSKSPDAADNDAEIVDDDGDDNWEDEPEEYSDEEETPKVVVQPEPEKFDPEKYSKQPKPFSFKELYGKRGRPLQIIVKLANIELTPEKPKYEGGTWHIEGKQNEHICATAIYYYSSHNIKASHLAFRQFIDSEEANELPYEQDDHDFLKVLFGCENEEAGEQDVGKVETREGRLLTFPNILQHQVQPFELEDPSQKGHRKILALFLVDPNVRVISTACVPPQQVDWWREAVTATRNLSGSTAKGFDTLPVELKDSVFEAVDGFPITLKEAKEYREELMKERKKFVRDHAKSLKEHNAFSLCEH</sequence>
<dbReference type="AlphaFoldDB" id="A0A9W8JNU1"/>
<feature type="non-terminal residue" evidence="4">
    <location>
        <position position="657"/>
    </location>
</feature>
<feature type="domain" description="DUF4246" evidence="2">
    <location>
        <begin position="115"/>
        <end position="583"/>
    </location>
</feature>
<dbReference type="InterPro" id="IPR025340">
    <property type="entry name" value="DUF4246"/>
</dbReference>
<dbReference type="PANTHER" id="PTHR33119:SF1">
    <property type="entry name" value="FE2OG DIOXYGENASE DOMAIN-CONTAINING PROTEIN"/>
    <property type="match status" value="1"/>
</dbReference>
<dbReference type="PANTHER" id="PTHR33119">
    <property type="entry name" value="IFI3P"/>
    <property type="match status" value="1"/>
</dbReference>
<feature type="compositionally biased region" description="Acidic residues" evidence="1">
    <location>
        <begin position="321"/>
        <end position="331"/>
    </location>
</feature>
<reference evidence="4" key="1">
    <citation type="submission" date="2022-06" db="EMBL/GenBank/DDBJ databases">
        <title>Genome Sequence of Candolleomyces eurysporus.</title>
        <authorList>
            <person name="Buettner E."/>
        </authorList>
    </citation>
    <scope>NUCLEOTIDE SEQUENCE</scope>
    <source>
        <strain evidence="4">VTCC 930004</strain>
    </source>
</reference>
<evidence type="ECO:0000259" key="3">
    <source>
        <dbReference type="Pfam" id="PF21666"/>
    </source>
</evidence>
<name>A0A9W8JNU1_9AGAR</name>
<gene>
    <name evidence="4" type="ORF">H1R20_g2952</name>
</gene>
<dbReference type="Pfam" id="PF21666">
    <property type="entry name" value="DUF4246_N"/>
    <property type="match status" value="1"/>
</dbReference>
<organism evidence="4 5">
    <name type="scientific">Candolleomyces eurysporus</name>
    <dbReference type="NCBI Taxonomy" id="2828524"/>
    <lineage>
        <taxon>Eukaryota</taxon>
        <taxon>Fungi</taxon>
        <taxon>Dikarya</taxon>
        <taxon>Basidiomycota</taxon>
        <taxon>Agaricomycotina</taxon>
        <taxon>Agaricomycetes</taxon>
        <taxon>Agaricomycetidae</taxon>
        <taxon>Agaricales</taxon>
        <taxon>Agaricineae</taxon>
        <taxon>Psathyrellaceae</taxon>
        <taxon>Candolleomyces</taxon>
    </lineage>
</organism>
<dbReference type="Pfam" id="PF14033">
    <property type="entry name" value="DUF4246"/>
    <property type="match status" value="1"/>
</dbReference>
<dbReference type="EMBL" id="JANBPK010000725">
    <property type="protein sequence ID" value="KAJ2934180.1"/>
    <property type="molecule type" value="Genomic_DNA"/>
</dbReference>
<protein>
    <submittedName>
        <fullName evidence="4">Uncharacterized protein</fullName>
    </submittedName>
</protein>
<evidence type="ECO:0000313" key="4">
    <source>
        <dbReference type="EMBL" id="KAJ2934180.1"/>
    </source>
</evidence>
<keyword evidence="5" id="KW-1185">Reference proteome</keyword>
<dbReference type="Proteomes" id="UP001140091">
    <property type="component" value="Unassembled WGS sequence"/>
</dbReference>
<evidence type="ECO:0000259" key="2">
    <source>
        <dbReference type="Pfam" id="PF14033"/>
    </source>
</evidence>
<evidence type="ECO:0000256" key="1">
    <source>
        <dbReference type="SAM" id="MobiDB-lite"/>
    </source>
</evidence>
<feature type="region of interest" description="Disordered" evidence="1">
    <location>
        <begin position="321"/>
        <end position="408"/>
    </location>
</feature>
<dbReference type="InterPro" id="IPR049192">
    <property type="entry name" value="DUF4246_C"/>
</dbReference>
<dbReference type="InterPro" id="IPR049207">
    <property type="entry name" value="DUF4246_N"/>
</dbReference>